<dbReference type="InterPro" id="IPR055299">
    <property type="entry name" value="TIMMDC1"/>
</dbReference>
<reference evidence="10" key="2">
    <citation type="submission" date="2025-05" db="UniProtKB">
        <authorList>
            <consortium name="EnsemblMetazoa"/>
        </authorList>
    </citation>
    <scope>IDENTIFICATION</scope>
</reference>
<feature type="region of interest" description="Disordered" evidence="8">
    <location>
        <begin position="265"/>
        <end position="284"/>
    </location>
</feature>
<evidence type="ECO:0000256" key="7">
    <source>
        <dbReference type="ARBA" id="ARBA00041344"/>
    </source>
</evidence>
<dbReference type="GO" id="GO:0016020">
    <property type="term" value="C:membrane"/>
    <property type="evidence" value="ECO:0007669"/>
    <property type="project" value="UniProtKB-SubCell"/>
</dbReference>
<keyword evidence="5 9" id="KW-0472">Membrane</keyword>
<evidence type="ECO:0000256" key="3">
    <source>
        <dbReference type="ARBA" id="ARBA00022692"/>
    </source>
</evidence>
<dbReference type="GO" id="GO:0005739">
    <property type="term" value="C:mitochondrion"/>
    <property type="evidence" value="ECO:0007669"/>
    <property type="project" value="TreeGrafter"/>
</dbReference>
<comment type="subcellular location">
    <subcellularLocation>
        <location evidence="1">Membrane</location>
        <topology evidence="1">Multi-pass membrane protein</topology>
    </subcellularLocation>
</comment>
<dbReference type="PANTHER" id="PTHR13002">
    <property type="entry name" value="C3ORF1 PROTEIN-RELATED"/>
    <property type="match status" value="1"/>
</dbReference>
<dbReference type="GeneID" id="114336849"/>
<dbReference type="EnsemblMetazoa" id="XM_028287273.2">
    <property type="protein sequence ID" value="XP_028143074.1"/>
    <property type="gene ID" value="LOC114336849"/>
</dbReference>
<dbReference type="GO" id="GO:0032981">
    <property type="term" value="P:mitochondrial respiratory chain complex I assembly"/>
    <property type="evidence" value="ECO:0007669"/>
    <property type="project" value="InterPro"/>
</dbReference>
<organism evidence="12">
    <name type="scientific">Diabrotica virgifera virgifera</name>
    <name type="common">western corn rootworm</name>
    <dbReference type="NCBI Taxonomy" id="50390"/>
    <lineage>
        <taxon>Eukaryota</taxon>
        <taxon>Metazoa</taxon>
        <taxon>Ecdysozoa</taxon>
        <taxon>Arthropoda</taxon>
        <taxon>Hexapoda</taxon>
        <taxon>Insecta</taxon>
        <taxon>Pterygota</taxon>
        <taxon>Neoptera</taxon>
        <taxon>Endopterygota</taxon>
        <taxon>Coleoptera</taxon>
        <taxon>Polyphaga</taxon>
        <taxon>Cucujiformia</taxon>
        <taxon>Chrysomeloidea</taxon>
        <taxon>Chrysomelidae</taxon>
        <taxon>Galerucinae</taxon>
        <taxon>Diabroticina</taxon>
        <taxon>Diabroticites</taxon>
        <taxon>Diabrotica</taxon>
    </lineage>
</organism>
<dbReference type="FunCoup" id="A0A6P7G293">
    <property type="interactions" value="751"/>
</dbReference>
<feature type="transmembrane region" description="Helical" evidence="9">
    <location>
        <begin position="70"/>
        <end position="89"/>
    </location>
</feature>
<feature type="compositionally biased region" description="Basic and acidic residues" evidence="8">
    <location>
        <begin position="266"/>
        <end position="284"/>
    </location>
</feature>
<accession>A0A6P7G293</accession>
<feature type="transmembrane region" description="Helical" evidence="9">
    <location>
        <begin position="181"/>
        <end position="206"/>
    </location>
</feature>
<gene>
    <name evidence="12" type="primary">LOC114336849</name>
</gene>
<keyword evidence="11" id="KW-1185">Reference proteome</keyword>
<dbReference type="InParanoid" id="A0A6P7G293"/>
<evidence type="ECO:0000256" key="9">
    <source>
        <dbReference type="SAM" id="Phobius"/>
    </source>
</evidence>
<protein>
    <recommendedName>
        <fullName evidence="6">Complex I assembly factor TIMMDC1, mitochondrial</fullName>
    </recommendedName>
    <alternativeName>
        <fullName evidence="7">Translocase of inner mitochondrial membrane domain-containing protein 1</fullName>
    </alternativeName>
</protein>
<dbReference type="PANTHER" id="PTHR13002:SF1">
    <property type="entry name" value="COMPLEX I ASSEMBLY FACTOR TIMMDC1, MITOCHONDRIAL"/>
    <property type="match status" value="1"/>
</dbReference>
<evidence type="ECO:0000256" key="1">
    <source>
        <dbReference type="ARBA" id="ARBA00004141"/>
    </source>
</evidence>
<evidence type="ECO:0000256" key="5">
    <source>
        <dbReference type="ARBA" id="ARBA00023136"/>
    </source>
</evidence>
<proteinExistence type="inferred from homology"/>
<dbReference type="CTD" id="41720"/>
<sequence>MFLRKSGKLYCFLPLTGLFDADKVQNLTKTEQNLDKTEISSNSEETGWDRLKKMFEVDEFGNVTNEAQSILHVGALSIFIGAIYGGVINSRHAYMEFMRSNEATSFKNHLDAKRKLQDAVTISFGKGAFKWGWRLTLFTTSFVAISTMIQVYKGSYGISEYTIAGTTTGALYKFNMGPRGWIVGGALGGVLGTVCGGVTCGILKLAGISMEEARYWQKNWKQTRVDYWNKGVREYMDKEDFAVIKLHDDEVGEQGKHINMLNVVENKTKETDTSNKTKETDTSK</sequence>
<dbReference type="RefSeq" id="XP_028143074.1">
    <property type="nucleotide sequence ID" value="XM_028287273.1"/>
</dbReference>
<dbReference type="Pfam" id="PF02466">
    <property type="entry name" value="Tim17"/>
    <property type="match status" value="1"/>
</dbReference>
<dbReference type="AlphaFoldDB" id="A0A6P7G293"/>
<dbReference type="Proteomes" id="UP001652700">
    <property type="component" value="Unplaced"/>
</dbReference>
<evidence type="ECO:0000256" key="8">
    <source>
        <dbReference type="SAM" id="MobiDB-lite"/>
    </source>
</evidence>
<reference evidence="12" key="1">
    <citation type="submission" date="2025-04" db="UniProtKB">
        <authorList>
            <consortium name="RefSeq"/>
        </authorList>
    </citation>
    <scope>IDENTIFICATION</scope>
    <source>
        <tissue evidence="12">Whole insect</tissue>
    </source>
</reference>
<evidence type="ECO:0000313" key="11">
    <source>
        <dbReference type="Proteomes" id="UP001652700"/>
    </source>
</evidence>
<evidence type="ECO:0000256" key="4">
    <source>
        <dbReference type="ARBA" id="ARBA00022989"/>
    </source>
</evidence>
<feature type="transmembrane region" description="Helical" evidence="9">
    <location>
        <begin position="131"/>
        <end position="152"/>
    </location>
</feature>
<evidence type="ECO:0000313" key="10">
    <source>
        <dbReference type="EnsemblMetazoa" id="XP_028143074.1"/>
    </source>
</evidence>
<comment type="similarity">
    <text evidence="2">Belongs to the Tim17/Tim22/Tim23 family.</text>
</comment>
<dbReference type="KEGG" id="dvv:114336849"/>
<evidence type="ECO:0000256" key="2">
    <source>
        <dbReference type="ARBA" id="ARBA00008444"/>
    </source>
</evidence>
<keyword evidence="3 9" id="KW-0812">Transmembrane</keyword>
<evidence type="ECO:0000313" key="12">
    <source>
        <dbReference type="RefSeq" id="XP_028143074.1"/>
    </source>
</evidence>
<keyword evidence="4 9" id="KW-1133">Transmembrane helix</keyword>
<name>A0A6P7G293_DIAVI</name>
<dbReference type="OrthoDB" id="5826189at2759"/>
<evidence type="ECO:0000256" key="6">
    <source>
        <dbReference type="ARBA" id="ARBA00040778"/>
    </source>
</evidence>